<reference evidence="1 2" key="1">
    <citation type="submission" date="2018-11" db="EMBL/GenBank/DDBJ databases">
        <title>Genome sequencing of Paenibacillus sp. KCOM 3021 (= ChDC PVNT-B20).</title>
        <authorList>
            <person name="Kook J.-K."/>
            <person name="Park S.-N."/>
            <person name="Lim Y.K."/>
        </authorList>
    </citation>
    <scope>NUCLEOTIDE SEQUENCE [LARGE SCALE GENOMIC DNA]</scope>
    <source>
        <strain evidence="1 2">KCOM 3021</strain>
    </source>
</reference>
<sequence length="245" mass="27411">MKAQTFAIGGIACLMLLAGCGEIYQPIVKDTVMIKKINQVMPEKKQEYPGTLSEETVKNLSVDAVKRFFHPHISSEDLSLEVNALDLEQVKRMLYRISGDTNTDPVAQNEAYLNAIPNGIYRVIMSNRDTPYIEYIVMVNAKDGDILEINSYAGYESDPDKGGSQPGKHELISIARQFLNQLSDVNPDDLEPREQPILGNQVYGSILFQNKETKNIQYVLTLHLSTREVVGFSKDIMSVFLAPVP</sequence>
<protein>
    <recommendedName>
        <fullName evidence="3">Lipoprotein</fullName>
    </recommendedName>
</protein>
<dbReference type="AlphaFoldDB" id="A0A3P3UA08"/>
<organism evidence="1 2">
    <name type="scientific">Paenibacillus oralis</name>
    <dbReference type="NCBI Taxonomy" id="2490856"/>
    <lineage>
        <taxon>Bacteria</taxon>
        <taxon>Bacillati</taxon>
        <taxon>Bacillota</taxon>
        <taxon>Bacilli</taxon>
        <taxon>Bacillales</taxon>
        <taxon>Paenibacillaceae</taxon>
        <taxon>Paenibacillus</taxon>
    </lineage>
</organism>
<proteinExistence type="predicted"/>
<gene>
    <name evidence="1" type="ORF">EHV15_32915</name>
</gene>
<evidence type="ECO:0000313" key="2">
    <source>
        <dbReference type="Proteomes" id="UP000267017"/>
    </source>
</evidence>
<evidence type="ECO:0000313" key="1">
    <source>
        <dbReference type="EMBL" id="RRJ67192.1"/>
    </source>
</evidence>
<dbReference type="EMBL" id="RRCN01000001">
    <property type="protein sequence ID" value="RRJ67192.1"/>
    <property type="molecule type" value="Genomic_DNA"/>
</dbReference>
<dbReference type="OrthoDB" id="2606457at2"/>
<name>A0A3P3UA08_9BACL</name>
<evidence type="ECO:0008006" key="3">
    <source>
        <dbReference type="Google" id="ProtNLM"/>
    </source>
</evidence>
<comment type="caution">
    <text evidence="1">The sequence shown here is derived from an EMBL/GenBank/DDBJ whole genome shotgun (WGS) entry which is preliminary data.</text>
</comment>
<keyword evidence="2" id="KW-1185">Reference proteome</keyword>
<dbReference type="RefSeq" id="WP_128634972.1">
    <property type="nucleotide sequence ID" value="NZ_RRCN01000001.1"/>
</dbReference>
<dbReference type="Proteomes" id="UP000267017">
    <property type="component" value="Unassembled WGS sequence"/>
</dbReference>
<dbReference type="PROSITE" id="PS51257">
    <property type="entry name" value="PROKAR_LIPOPROTEIN"/>
    <property type="match status" value="1"/>
</dbReference>
<accession>A0A3P3UA08</accession>